<keyword evidence="2" id="KW-0472">Membrane</keyword>
<gene>
    <name evidence="3" type="ORF">F8568_032590</name>
</gene>
<evidence type="ECO:0000256" key="1">
    <source>
        <dbReference type="SAM" id="MobiDB-lite"/>
    </source>
</evidence>
<keyword evidence="4" id="KW-1185">Reference proteome</keyword>
<feature type="region of interest" description="Disordered" evidence="1">
    <location>
        <begin position="53"/>
        <end position="95"/>
    </location>
</feature>
<accession>A0A6I4MJE2</accession>
<dbReference type="EMBL" id="WBMS02000033">
    <property type="protein sequence ID" value="MWA05020.1"/>
    <property type="molecule type" value="Genomic_DNA"/>
</dbReference>
<keyword evidence="2" id="KW-1133">Transmembrane helix</keyword>
<evidence type="ECO:0000256" key="2">
    <source>
        <dbReference type="SAM" id="Phobius"/>
    </source>
</evidence>
<name>A0A6I4MJE2_9ACTN</name>
<comment type="caution">
    <text evidence="3">The sequence shown here is derived from an EMBL/GenBank/DDBJ whole genome shotgun (WGS) entry which is preliminary data.</text>
</comment>
<reference evidence="3" key="1">
    <citation type="submission" date="2019-12" db="EMBL/GenBank/DDBJ databases">
        <title>Actinomadura physcomitrii sp. nov., a novel actinomycete isolated from moss [Physcomitrium sphaericum (Ludw) Fuernr].</title>
        <authorList>
            <person name="Zhuang X."/>
        </authorList>
    </citation>
    <scope>NUCLEOTIDE SEQUENCE [LARGE SCALE GENOMIC DNA]</scope>
    <source>
        <strain evidence="3">LD22</strain>
    </source>
</reference>
<feature type="transmembrane region" description="Helical" evidence="2">
    <location>
        <begin position="28"/>
        <end position="48"/>
    </location>
</feature>
<proteinExistence type="predicted"/>
<evidence type="ECO:0000313" key="3">
    <source>
        <dbReference type="EMBL" id="MWA05020.1"/>
    </source>
</evidence>
<sequence>MTVALAVIFAGVLHATWNAIAKGAPDRWASFALIGLGEAAVVIPLGLITGPPDRAARGGLRGGGGRRPHHRALDDPGRRTGRAGGSRGACRRLAG</sequence>
<organism evidence="3 4">
    <name type="scientific">Actinomadura physcomitrii</name>
    <dbReference type="NCBI Taxonomy" id="2650748"/>
    <lineage>
        <taxon>Bacteria</taxon>
        <taxon>Bacillati</taxon>
        <taxon>Actinomycetota</taxon>
        <taxon>Actinomycetes</taxon>
        <taxon>Streptosporangiales</taxon>
        <taxon>Thermomonosporaceae</taxon>
        <taxon>Actinomadura</taxon>
    </lineage>
</organism>
<evidence type="ECO:0008006" key="5">
    <source>
        <dbReference type="Google" id="ProtNLM"/>
    </source>
</evidence>
<evidence type="ECO:0000313" key="4">
    <source>
        <dbReference type="Proteomes" id="UP000462055"/>
    </source>
</evidence>
<dbReference type="Proteomes" id="UP000462055">
    <property type="component" value="Unassembled WGS sequence"/>
</dbReference>
<protein>
    <recommendedName>
        <fullName evidence="5">EamA family transporter</fullName>
    </recommendedName>
</protein>
<keyword evidence="2" id="KW-0812">Transmembrane</keyword>
<dbReference type="AlphaFoldDB" id="A0A6I4MJE2"/>
<dbReference type="RefSeq" id="WP_151597523.1">
    <property type="nucleotide sequence ID" value="NZ_WBMS02000033.1"/>
</dbReference>